<keyword evidence="1" id="KW-0694">RNA-binding</keyword>
<keyword evidence="1" id="KW-0810">Translation regulation</keyword>
<keyword evidence="1" id="KW-0862">Zinc</keyword>
<keyword evidence="3" id="KW-1185">Reference proteome</keyword>
<proteinExistence type="inferred from homology"/>
<dbReference type="GeneID" id="116413133"/>
<reference evidence="4" key="1">
    <citation type="submission" date="2025-08" db="UniProtKB">
        <authorList>
            <consortium name="RefSeq"/>
        </authorList>
    </citation>
    <scope>IDENTIFICATION</scope>
    <source>
        <tissue evidence="4">Whole larvae</tissue>
    </source>
</reference>
<keyword evidence="1" id="KW-0863">Zinc-finger</keyword>
<dbReference type="PROSITE" id="PS51522">
    <property type="entry name" value="ZF_NANOS"/>
    <property type="match status" value="1"/>
</dbReference>
<dbReference type="InterPro" id="IPR024161">
    <property type="entry name" value="Znf_nanos-typ"/>
</dbReference>
<evidence type="ECO:0000256" key="1">
    <source>
        <dbReference type="PROSITE-ProRule" id="PRU00855"/>
    </source>
</evidence>
<name>A0ABM3M9A9_GALME</name>
<accession>A0ABM3M9A9</accession>
<evidence type="ECO:0000313" key="4">
    <source>
        <dbReference type="RefSeq" id="XP_052747715.1"/>
    </source>
</evidence>
<gene>
    <name evidence="4" type="primary">LOC116413133</name>
</gene>
<evidence type="ECO:0000313" key="3">
    <source>
        <dbReference type="Proteomes" id="UP001652740"/>
    </source>
</evidence>
<dbReference type="InterPro" id="IPR038129">
    <property type="entry name" value="Nanos_sf"/>
</dbReference>
<sequence>MYNIICFITMDITNFSGLSYSLPNVKEITPHSRSQNKNSRMFSDQNKVRDVEDPLQTVKMDPAVLDAQVTVNTTKEKIVKQHLNHKSKECTPLPLTFDKMMMVQKTALFDLTQNQFELLMKFTEILRQQRRSSQKSMECAFCKNNGEPVFWYSMHNLKDGRGRV</sequence>
<feature type="domain" description="Nanos-type" evidence="2">
    <location>
        <begin position="138"/>
        <end position="164"/>
    </location>
</feature>
<dbReference type="Proteomes" id="UP001652740">
    <property type="component" value="Unplaced"/>
</dbReference>
<organism evidence="3 4">
    <name type="scientific">Galleria mellonella</name>
    <name type="common">Greater wax moth</name>
    <dbReference type="NCBI Taxonomy" id="7137"/>
    <lineage>
        <taxon>Eukaryota</taxon>
        <taxon>Metazoa</taxon>
        <taxon>Ecdysozoa</taxon>
        <taxon>Arthropoda</taxon>
        <taxon>Hexapoda</taxon>
        <taxon>Insecta</taxon>
        <taxon>Pterygota</taxon>
        <taxon>Neoptera</taxon>
        <taxon>Endopterygota</taxon>
        <taxon>Lepidoptera</taxon>
        <taxon>Glossata</taxon>
        <taxon>Ditrysia</taxon>
        <taxon>Pyraloidea</taxon>
        <taxon>Pyralidae</taxon>
        <taxon>Galleriinae</taxon>
        <taxon>Galleria</taxon>
    </lineage>
</organism>
<dbReference type="Gene3D" id="4.10.60.30">
    <property type="entry name" value="Nanos, RNA-binding domain"/>
    <property type="match status" value="1"/>
</dbReference>
<protein>
    <submittedName>
        <fullName evidence="4">Uncharacterized protein LOC116413133</fullName>
    </submittedName>
</protein>
<keyword evidence="1" id="KW-0479">Metal-binding</keyword>
<comment type="similarity">
    <text evidence="1">Belongs to the nanos family.</text>
</comment>
<dbReference type="RefSeq" id="XP_052747715.1">
    <property type="nucleotide sequence ID" value="XM_052891755.1"/>
</dbReference>
<evidence type="ECO:0000259" key="2">
    <source>
        <dbReference type="PROSITE" id="PS51522"/>
    </source>
</evidence>